<keyword evidence="2 3" id="KW-0505">Motor protein</keyword>
<dbReference type="Gene3D" id="3.40.850.10">
    <property type="entry name" value="Kinesin motor domain"/>
    <property type="match status" value="1"/>
</dbReference>
<evidence type="ECO:0000256" key="1">
    <source>
        <dbReference type="ARBA" id="ARBA00010899"/>
    </source>
</evidence>
<protein>
    <recommendedName>
        <fullName evidence="9">Kinesin motor domain-containing protein</fullName>
    </recommendedName>
</protein>
<proteinExistence type="inferred from homology"/>
<dbReference type="GO" id="GO:0008017">
    <property type="term" value="F:microtubule binding"/>
    <property type="evidence" value="ECO:0007669"/>
    <property type="project" value="InterPro"/>
</dbReference>
<reference evidence="7" key="2">
    <citation type="journal article" date="2023" name="Plants (Basel)">
        <title>Annotation of the Turnera subulata (Passifloraceae) Draft Genome Reveals the S-Locus Evolved after the Divergence of Turneroideae from Passifloroideae in a Stepwise Manner.</title>
        <authorList>
            <person name="Henning P.M."/>
            <person name="Roalson E.H."/>
            <person name="Mir W."/>
            <person name="McCubbin A.G."/>
            <person name="Shore J.S."/>
        </authorList>
    </citation>
    <scope>NUCLEOTIDE SEQUENCE</scope>
    <source>
        <strain evidence="7">F60SS</strain>
    </source>
</reference>
<accession>A0A9Q0F634</accession>
<keyword evidence="4" id="KW-0175">Coiled coil</keyword>
<dbReference type="InterPro" id="IPR036961">
    <property type="entry name" value="Kinesin_motor_dom_sf"/>
</dbReference>
<dbReference type="InterPro" id="IPR036872">
    <property type="entry name" value="CH_dom_sf"/>
</dbReference>
<evidence type="ECO:0000259" key="6">
    <source>
        <dbReference type="PROSITE" id="PS50067"/>
    </source>
</evidence>
<dbReference type="Pfam" id="PF00225">
    <property type="entry name" value="Kinesin"/>
    <property type="match status" value="2"/>
</dbReference>
<feature type="domain" description="Calponin-homology (CH)" evidence="5">
    <location>
        <begin position="38"/>
        <end position="145"/>
    </location>
</feature>
<dbReference type="PANTHER" id="PTHR47972">
    <property type="entry name" value="KINESIN-LIKE PROTEIN KLP-3"/>
    <property type="match status" value="1"/>
</dbReference>
<dbReference type="InterPro" id="IPR001752">
    <property type="entry name" value="Kinesin_motor_dom"/>
</dbReference>
<dbReference type="Pfam" id="PF00307">
    <property type="entry name" value="CH"/>
    <property type="match status" value="1"/>
</dbReference>
<dbReference type="PANTHER" id="PTHR47972:SF14">
    <property type="entry name" value="KINESIN-LIKE PROTEIN KIN-14J"/>
    <property type="match status" value="1"/>
</dbReference>
<dbReference type="PROSITE" id="PS50067">
    <property type="entry name" value="KINESIN_MOTOR_2"/>
    <property type="match status" value="1"/>
</dbReference>
<comment type="similarity">
    <text evidence="1">Belongs to the TRAFAC class myosin-kinesin ATPase superfamily. Kinesin family. KIN-14 subfamily.</text>
</comment>
<gene>
    <name evidence="7" type="ORF">Tsubulata_039112</name>
</gene>
<feature type="coiled-coil region" evidence="4">
    <location>
        <begin position="989"/>
        <end position="1016"/>
    </location>
</feature>
<dbReference type="SMART" id="SM00129">
    <property type="entry name" value="KISc"/>
    <property type="match status" value="1"/>
</dbReference>
<evidence type="ECO:0000256" key="2">
    <source>
        <dbReference type="ARBA" id="ARBA00023175"/>
    </source>
</evidence>
<evidence type="ECO:0000256" key="4">
    <source>
        <dbReference type="SAM" id="Coils"/>
    </source>
</evidence>
<dbReference type="Proteomes" id="UP001141552">
    <property type="component" value="Unassembled WGS sequence"/>
</dbReference>
<feature type="coiled-coil region" evidence="4">
    <location>
        <begin position="381"/>
        <end position="542"/>
    </location>
</feature>
<evidence type="ECO:0000313" key="8">
    <source>
        <dbReference type="Proteomes" id="UP001141552"/>
    </source>
</evidence>
<sequence>MSSVSDRIMNQCTKINCAKSSNNSGDVYEPTLTPGHEAKQIAVLIEWINSILPHVNIPTKASSEELRARLIDGTVLLQILHRLRPISPNEAGVSDNSKVTGPENVNKFLAGMDEMGIPRFEWSDLEKGSMRPVVDCLLTLKAQIVPAGDNLPLKKINTRCASPHGDRPVHSLESPTFVQSKLILSPDSRFQQALRSSGRYGAVSAQVLLHCAEPSAALMHNVGNKLHENAPTQSLLSVVNSILDESIERKSDEIPHRVASLLRRVVQEIERRISTQADHLRTQNNLFKAREEKYQSRISVLEALASGAGEERAIATPRDQFQQAKIRTPRIEEAEKLEDEEVARLSKEKDERDLTISGLKQELEIARKKMELHCLQMETDAKSAKAALEERDRELSALRKELEAAMKSYEQLCEQMEEAKGSQSGLEDKNLEVSQLRKELDLAKRTYEVQCMQMETESKSAKAALEERDREVSALQKELEAAKSSFEQLSLQMEREANGAKSDLEERLKELEQKLADSRNQVKTLERRLEDSKEKVKELEAHSERNSQMWSRKMHLFKDFVGIQFGALKGLRSSSTSIKDDILEVKKNYLEEFNLMGIHLRTLIDATQNYRVVLAENRKMYNELQDLKGNIRVFCRIRPFLRGQTGRKTTIDYIGEDGEMAVMNPAKPGKDGRRVFRFNKVYGPDSTQAEVFADTQQLIRCILDGYNVCIFAYGQTGSGKTHTMMGPNGASEEEWGVNYRALSDLFKISQDRKATFIYESIVLDSFVYLDFNTLGIMSTSQPSGLAVPDATMQPVTSTADVIDLMNTGLNNRAVSATAMNERSSRSHRFYCLFSYPIYLNILDISKYTVSNRIIYSVVSINVRGKDVKTGATMVGNLHLVDLAGSERVDRSEVTGDRLKEAQHINKSLSALGDVIFALAQKSSHVPYRNSKLTQLLQSSLGGHAKTLMFVQLNPDANAYSETMSTLKFAERVSGIELGAAKSNKEGRDVKELMEQVASLKDTIAKKDDEIERLQVLKDLKNTSPSFTGSSRTRT</sequence>
<dbReference type="GO" id="GO:0005524">
    <property type="term" value="F:ATP binding"/>
    <property type="evidence" value="ECO:0007669"/>
    <property type="project" value="UniProtKB-UniRule"/>
</dbReference>
<evidence type="ECO:0000256" key="3">
    <source>
        <dbReference type="PROSITE-ProRule" id="PRU00283"/>
    </source>
</evidence>
<dbReference type="Gene3D" id="1.20.5.170">
    <property type="match status" value="2"/>
</dbReference>
<dbReference type="PROSITE" id="PS50021">
    <property type="entry name" value="CH"/>
    <property type="match status" value="1"/>
</dbReference>
<dbReference type="SMART" id="SM00033">
    <property type="entry name" value="CH"/>
    <property type="match status" value="1"/>
</dbReference>
<dbReference type="FunFam" id="3.40.850.10:FF:000111">
    <property type="entry name" value="p-loop nucleoside triphosphate hydrolase superfamily protein with CH (Calponin Homology) domain"/>
    <property type="match status" value="1"/>
</dbReference>
<evidence type="ECO:0008006" key="9">
    <source>
        <dbReference type="Google" id="ProtNLM"/>
    </source>
</evidence>
<dbReference type="EMBL" id="JAKUCV010006831">
    <property type="protein sequence ID" value="KAJ4825678.1"/>
    <property type="molecule type" value="Genomic_DNA"/>
</dbReference>
<dbReference type="GO" id="GO:0007018">
    <property type="term" value="P:microtubule-based movement"/>
    <property type="evidence" value="ECO:0007669"/>
    <property type="project" value="InterPro"/>
</dbReference>
<keyword evidence="3" id="KW-0547">Nucleotide-binding</keyword>
<dbReference type="SUPFAM" id="SSF52540">
    <property type="entry name" value="P-loop containing nucleoside triphosphate hydrolases"/>
    <property type="match status" value="1"/>
</dbReference>
<feature type="binding site" evidence="3">
    <location>
        <begin position="714"/>
        <end position="721"/>
    </location>
    <ligand>
        <name>ATP</name>
        <dbReference type="ChEBI" id="CHEBI:30616"/>
    </ligand>
</feature>
<keyword evidence="8" id="KW-1185">Reference proteome</keyword>
<dbReference type="InterPro" id="IPR001715">
    <property type="entry name" value="CH_dom"/>
</dbReference>
<dbReference type="OrthoDB" id="3176171at2759"/>
<dbReference type="GO" id="GO:0015630">
    <property type="term" value="C:microtubule cytoskeleton"/>
    <property type="evidence" value="ECO:0007669"/>
    <property type="project" value="TreeGrafter"/>
</dbReference>
<reference evidence="7" key="1">
    <citation type="submission" date="2022-02" db="EMBL/GenBank/DDBJ databases">
        <authorList>
            <person name="Henning P.M."/>
            <person name="McCubbin A.G."/>
            <person name="Shore J.S."/>
        </authorList>
    </citation>
    <scope>NUCLEOTIDE SEQUENCE</scope>
    <source>
        <strain evidence="7">F60SS</strain>
        <tissue evidence="7">Leaves</tissue>
    </source>
</reference>
<keyword evidence="3" id="KW-0067">ATP-binding</keyword>
<evidence type="ECO:0000313" key="7">
    <source>
        <dbReference type="EMBL" id="KAJ4825678.1"/>
    </source>
</evidence>
<evidence type="ECO:0000259" key="5">
    <source>
        <dbReference type="PROSITE" id="PS50021"/>
    </source>
</evidence>
<dbReference type="Gene3D" id="1.10.418.10">
    <property type="entry name" value="Calponin-like domain"/>
    <property type="match status" value="1"/>
</dbReference>
<dbReference type="AlphaFoldDB" id="A0A9Q0F634"/>
<feature type="domain" description="Kinesin motor" evidence="6">
    <location>
        <begin position="630"/>
        <end position="975"/>
    </location>
</feature>
<dbReference type="InterPro" id="IPR027640">
    <property type="entry name" value="Kinesin-like_fam"/>
</dbReference>
<dbReference type="GO" id="GO:0003777">
    <property type="term" value="F:microtubule motor activity"/>
    <property type="evidence" value="ECO:0007669"/>
    <property type="project" value="InterPro"/>
</dbReference>
<comment type="caution">
    <text evidence="7">The sequence shown here is derived from an EMBL/GenBank/DDBJ whole genome shotgun (WGS) entry which is preliminary data.</text>
</comment>
<dbReference type="PRINTS" id="PR00380">
    <property type="entry name" value="KINESINHEAVY"/>
</dbReference>
<dbReference type="SUPFAM" id="SSF47576">
    <property type="entry name" value="Calponin-homology domain, CH-domain"/>
    <property type="match status" value="1"/>
</dbReference>
<name>A0A9Q0F634_9ROSI</name>
<organism evidence="7 8">
    <name type="scientific">Turnera subulata</name>
    <dbReference type="NCBI Taxonomy" id="218843"/>
    <lineage>
        <taxon>Eukaryota</taxon>
        <taxon>Viridiplantae</taxon>
        <taxon>Streptophyta</taxon>
        <taxon>Embryophyta</taxon>
        <taxon>Tracheophyta</taxon>
        <taxon>Spermatophyta</taxon>
        <taxon>Magnoliopsida</taxon>
        <taxon>eudicotyledons</taxon>
        <taxon>Gunneridae</taxon>
        <taxon>Pentapetalae</taxon>
        <taxon>rosids</taxon>
        <taxon>fabids</taxon>
        <taxon>Malpighiales</taxon>
        <taxon>Passifloraceae</taxon>
        <taxon>Turnera</taxon>
    </lineage>
</organism>
<dbReference type="InterPro" id="IPR027417">
    <property type="entry name" value="P-loop_NTPase"/>
</dbReference>